<evidence type="ECO:0000256" key="4">
    <source>
        <dbReference type="ARBA" id="ARBA00012973"/>
    </source>
</evidence>
<dbReference type="GO" id="GO:0000287">
    <property type="term" value="F:magnesium ion binding"/>
    <property type="evidence" value="ECO:0007669"/>
    <property type="project" value="UniProtKB-UniRule"/>
</dbReference>
<keyword evidence="10" id="KW-0460">Magnesium</keyword>
<evidence type="ECO:0000256" key="1">
    <source>
        <dbReference type="ARBA" id="ARBA00000064"/>
    </source>
</evidence>
<feature type="binding site" evidence="10">
    <location>
        <position position="262"/>
    </location>
    <ligand>
        <name>Mg(2+)</name>
        <dbReference type="ChEBI" id="CHEBI:18420"/>
    </ligand>
</feature>
<dbReference type="Proteomes" id="UP000185628">
    <property type="component" value="Unassembled WGS sequence"/>
</dbReference>
<feature type="region of interest" description="Regulatory domain" evidence="10">
    <location>
        <begin position="463"/>
        <end position="590"/>
    </location>
</feature>
<keyword evidence="6 10" id="KW-0028">Amino-acid biosynthesis</keyword>
<keyword evidence="7 10" id="KW-0808">Transferase</keyword>
<evidence type="ECO:0000256" key="2">
    <source>
        <dbReference type="ARBA" id="ARBA00004689"/>
    </source>
</evidence>
<dbReference type="GO" id="GO:0003852">
    <property type="term" value="F:2-isopropylmalate synthase activity"/>
    <property type="evidence" value="ECO:0007669"/>
    <property type="project" value="UniProtKB-UniRule"/>
</dbReference>
<dbReference type="CDD" id="cd07942">
    <property type="entry name" value="DRE_TIM_LeuA"/>
    <property type="match status" value="1"/>
</dbReference>
<dbReference type="SMART" id="SM00917">
    <property type="entry name" value="LeuA_dimer"/>
    <property type="match status" value="1"/>
</dbReference>
<evidence type="ECO:0000256" key="3">
    <source>
        <dbReference type="ARBA" id="ARBA00009767"/>
    </source>
</evidence>
<dbReference type="Pfam" id="PF00682">
    <property type="entry name" value="HMGL-like"/>
    <property type="match status" value="1"/>
</dbReference>
<comment type="pathway">
    <text evidence="2 10">Amino-acid biosynthesis; L-leucine biosynthesis; L-leucine from 3-methyl-2-oxobutanoate: step 1/4.</text>
</comment>
<dbReference type="AlphaFoldDB" id="A0A1Q5Q2I7"/>
<dbReference type="InterPro" id="IPR002034">
    <property type="entry name" value="AIPM/Hcit_synth_CS"/>
</dbReference>
<accession>A0A1Q5Q2I7</accession>
<dbReference type="Pfam" id="PF22615">
    <property type="entry name" value="IPMS_D2"/>
    <property type="match status" value="1"/>
</dbReference>
<comment type="similarity">
    <text evidence="3 10">Belongs to the alpha-IPM synthase/homocitrate synthase family. LeuA type 2 subfamily.</text>
</comment>
<dbReference type="Gene3D" id="3.20.20.70">
    <property type="entry name" value="Aldolase class I"/>
    <property type="match status" value="1"/>
</dbReference>
<dbReference type="STRING" id="208480.SAMN02910418_00277"/>
<keyword evidence="10" id="KW-0963">Cytoplasm</keyword>
<dbReference type="PROSITE" id="PS00815">
    <property type="entry name" value="AIPM_HOMOCIT_SYNTH_1"/>
    <property type="match status" value="1"/>
</dbReference>
<feature type="binding site" evidence="10">
    <location>
        <position position="296"/>
    </location>
    <ligand>
        <name>Mg(2+)</name>
        <dbReference type="ChEBI" id="CHEBI:18420"/>
    </ligand>
</feature>
<dbReference type="NCBIfam" id="NF002991">
    <property type="entry name" value="PRK03739.1"/>
    <property type="match status" value="1"/>
</dbReference>
<dbReference type="RefSeq" id="WP_073716466.1">
    <property type="nucleotide sequence ID" value="NZ_MQVR01000028.1"/>
</dbReference>
<comment type="catalytic activity">
    <reaction evidence="1 10">
        <text>3-methyl-2-oxobutanoate + acetyl-CoA + H2O = (2S)-2-isopropylmalate + CoA + H(+)</text>
        <dbReference type="Rhea" id="RHEA:21524"/>
        <dbReference type="ChEBI" id="CHEBI:1178"/>
        <dbReference type="ChEBI" id="CHEBI:11851"/>
        <dbReference type="ChEBI" id="CHEBI:15377"/>
        <dbReference type="ChEBI" id="CHEBI:15378"/>
        <dbReference type="ChEBI" id="CHEBI:57287"/>
        <dbReference type="ChEBI" id="CHEBI:57288"/>
        <dbReference type="EC" id="2.3.3.13"/>
    </reaction>
</comment>
<dbReference type="PANTHER" id="PTHR46911:SF1">
    <property type="entry name" value="2-ISOPROPYLMALATE SYNTHASE"/>
    <property type="match status" value="1"/>
</dbReference>
<evidence type="ECO:0000313" key="13">
    <source>
        <dbReference type="Proteomes" id="UP000185628"/>
    </source>
</evidence>
<evidence type="ECO:0000256" key="8">
    <source>
        <dbReference type="ARBA" id="ARBA00022723"/>
    </source>
</evidence>
<evidence type="ECO:0000256" key="7">
    <source>
        <dbReference type="ARBA" id="ARBA00022679"/>
    </source>
</evidence>
<dbReference type="GO" id="GO:0005737">
    <property type="term" value="C:cytoplasm"/>
    <property type="evidence" value="ECO:0007669"/>
    <property type="project" value="UniProtKB-SubCell"/>
</dbReference>
<dbReference type="SUPFAM" id="SSF51569">
    <property type="entry name" value="Aldolase"/>
    <property type="match status" value="1"/>
</dbReference>
<sequence length="590" mass="64771">MKTVGTKSQQQASPMPTAKYRPFLDVNPIELPDRTWPTMRITKAPRWLSTDLRDGNQALIEPMDPARKRQMFDLLIELGYKEIEVGFPAASATDYDFVRHLIEDNAIPDDVTISALTQSREDLIHRTIDSLQGAKNATVHLYNATAPTFRDIVFRADRDATRELAVSGTREVLAYAEKVLDDDTIFGYQYSPEIFVDTELDFALEVCEAVMDVWQPDAGREIIINLPATVERTTPNVYADQIEWMSRNLSRREFVCLSVHPHNDRGTAVASAELAVMAGADRIEGCLFGQGERTGNVDLLTLGMNLLSQGVDPEIDFSHVDHIRRVVEQCTRMDVHPRHPYGGDLVYTAFSGSHQDAIGKGMARRERDVAAASGDETAVPWDVPYLPVDPHDLGRTYEAIVRVNSQSGKGGVAYLMSSTRHLELPRRLQIELSQIVQRHSEAGGGEITAESLWQIFADEYLPAATAKGLKPWGRFALRGTTVTTADDGEHATLTVNLKDGRADRVLAATGNGPIDAFVGALSQIGIEVHVLDFAEHALSTGGDATAAAYIEAEVDGQVLWGVGIDPSITTASFKAIISAVNRAVRDASLH</sequence>
<evidence type="ECO:0000259" key="11">
    <source>
        <dbReference type="PROSITE" id="PS50991"/>
    </source>
</evidence>
<dbReference type="InterPro" id="IPR013785">
    <property type="entry name" value="Aldolase_TIM"/>
</dbReference>
<evidence type="ECO:0000256" key="5">
    <source>
        <dbReference type="ARBA" id="ARBA00022430"/>
    </source>
</evidence>
<dbReference type="GO" id="GO:0009098">
    <property type="term" value="P:L-leucine biosynthetic process"/>
    <property type="evidence" value="ECO:0007669"/>
    <property type="project" value="UniProtKB-UniRule"/>
</dbReference>
<dbReference type="SUPFAM" id="SSF110921">
    <property type="entry name" value="2-isopropylmalate synthase LeuA, allosteric (dimerisation) domain"/>
    <property type="match status" value="1"/>
</dbReference>
<dbReference type="InterPro" id="IPR039371">
    <property type="entry name" value="LeuA_N_DRE-TIM"/>
</dbReference>
<comment type="cofactor">
    <cofactor evidence="10">
        <name>Mg(2+)</name>
        <dbReference type="ChEBI" id="CHEBI:18420"/>
    </cofactor>
</comment>
<protein>
    <recommendedName>
        <fullName evidence="4 10">2-isopropylmalate synthase</fullName>
        <ecNumber evidence="4 10">2.3.3.13</ecNumber>
    </recommendedName>
    <alternativeName>
        <fullName evidence="10">Alpha-IPM synthase</fullName>
    </alternativeName>
    <alternativeName>
        <fullName evidence="10">Alpha-isopropylmalate synthase</fullName>
    </alternativeName>
</protein>
<dbReference type="Pfam" id="PF08502">
    <property type="entry name" value="LeuA_dimer"/>
    <property type="match status" value="1"/>
</dbReference>
<evidence type="ECO:0000256" key="10">
    <source>
        <dbReference type="HAMAP-Rule" id="MF_00572"/>
    </source>
</evidence>
<dbReference type="HAMAP" id="MF_00572">
    <property type="entry name" value="LeuA_type2"/>
    <property type="match status" value="1"/>
</dbReference>
<dbReference type="PROSITE" id="PS00816">
    <property type="entry name" value="AIPM_HOMOCIT_SYNTH_2"/>
    <property type="match status" value="1"/>
</dbReference>
<name>A0A1Q5Q2I7_9ACTO</name>
<dbReference type="InterPro" id="IPR005668">
    <property type="entry name" value="IPM_Synthase"/>
</dbReference>
<dbReference type="PROSITE" id="PS50991">
    <property type="entry name" value="PYR_CT"/>
    <property type="match status" value="1"/>
</dbReference>
<reference evidence="13" key="1">
    <citation type="submission" date="2016-12" db="EMBL/GenBank/DDBJ databases">
        <authorList>
            <person name="Meng X."/>
        </authorList>
    </citation>
    <scope>NUCLEOTIDE SEQUENCE [LARGE SCALE GENOMIC DNA]</scope>
    <source>
        <strain evidence="13">DSM 19116</strain>
    </source>
</reference>
<keyword evidence="5 10" id="KW-0432">Leucine biosynthesis</keyword>
<dbReference type="EMBL" id="MQVR01000028">
    <property type="protein sequence ID" value="OKL54063.1"/>
    <property type="molecule type" value="Genomic_DNA"/>
</dbReference>
<dbReference type="UniPathway" id="UPA00048">
    <property type="reaction ID" value="UER00070"/>
</dbReference>
<dbReference type="PANTHER" id="PTHR46911">
    <property type="match status" value="1"/>
</dbReference>
<dbReference type="InterPro" id="IPR036230">
    <property type="entry name" value="LeuA_allosteric_dom_sf"/>
</dbReference>
<comment type="subunit">
    <text evidence="10">Homodimer.</text>
</comment>
<dbReference type="EC" id="2.3.3.13" evidence="4 10"/>
<evidence type="ECO:0000256" key="9">
    <source>
        <dbReference type="ARBA" id="ARBA00023304"/>
    </source>
</evidence>
<comment type="caution">
    <text evidence="12">The sequence shown here is derived from an EMBL/GenBank/DDBJ whole genome shotgun (WGS) entry which is preliminary data.</text>
</comment>
<feature type="binding site" evidence="10">
    <location>
        <position position="54"/>
    </location>
    <ligand>
        <name>Mg(2+)</name>
        <dbReference type="ChEBI" id="CHEBI:18420"/>
    </ligand>
</feature>
<dbReference type="FunFam" id="3.20.20.70:FF:000045">
    <property type="entry name" value="2-isopropylmalate synthase"/>
    <property type="match status" value="1"/>
</dbReference>
<keyword evidence="13" id="KW-1185">Reference proteome</keyword>
<evidence type="ECO:0000256" key="6">
    <source>
        <dbReference type="ARBA" id="ARBA00022605"/>
    </source>
</evidence>
<dbReference type="NCBIfam" id="TIGR00970">
    <property type="entry name" value="leuA_yeast"/>
    <property type="match status" value="1"/>
</dbReference>
<feature type="domain" description="Pyruvate carboxyltransferase" evidence="11">
    <location>
        <begin position="45"/>
        <end position="321"/>
    </location>
</feature>
<comment type="function">
    <text evidence="10">Catalyzes the condensation of the acetyl group of acetyl-CoA with 3-methyl-2-oxobutanoate (2-ketoisovalerate) to form 3-carboxy-3-hydroxy-4-methylpentanoate (2-isopropylmalate).</text>
</comment>
<gene>
    <name evidence="10" type="primary">leuA</name>
    <name evidence="12" type="ORF">BSZ39_05990</name>
</gene>
<comment type="subcellular location">
    <subcellularLocation>
        <location evidence="10">Cytoplasm</location>
    </subcellularLocation>
</comment>
<dbReference type="InterPro" id="IPR054692">
    <property type="entry name" value="LeuA-like_post-cat"/>
</dbReference>
<dbReference type="InterPro" id="IPR013709">
    <property type="entry name" value="2-isopropylmalate_synth_dimer"/>
</dbReference>
<dbReference type="SUPFAM" id="SSF89000">
    <property type="entry name" value="post-HMGL domain-like"/>
    <property type="match status" value="1"/>
</dbReference>
<proteinExistence type="inferred from homology"/>
<dbReference type="InterPro" id="IPR000891">
    <property type="entry name" value="PYR_CT"/>
</dbReference>
<dbReference type="Gene3D" id="3.30.160.270">
    <property type="match status" value="1"/>
</dbReference>
<feature type="binding site" evidence="10">
    <location>
        <position position="260"/>
    </location>
    <ligand>
        <name>Mg(2+)</name>
        <dbReference type="ChEBI" id="CHEBI:18420"/>
    </ligand>
</feature>
<organism evidence="12 13">
    <name type="scientific">Bowdeniella nasicola</name>
    <dbReference type="NCBI Taxonomy" id="208480"/>
    <lineage>
        <taxon>Bacteria</taxon>
        <taxon>Bacillati</taxon>
        <taxon>Actinomycetota</taxon>
        <taxon>Actinomycetes</taxon>
        <taxon>Actinomycetales</taxon>
        <taxon>Actinomycetaceae</taxon>
        <taxon>Bowdeniella</taxon>
    </lineage>
</organism>
<dbReference type="GO" id="GO:0003985">
    <property type="term" value="F:acetyl-CoA C-acetyltransferase activity"/>
    <property type="evidence" value="ECO:0007669"/>
    <property type="project" value="UniProtKB-UniRule"/>
</dbReference>
<keyword evidence="8 10" id="KW-0479">Metal-binding</keyword>
<evidence type="ECO:0000313" key="12">
    <source>
        <dbReference type="EMBL" id="OKL54063.1"/>
    </source>
</evidence>
<keyword evidence="9 10" id="KW-0100">Branched-chain amino acid biosynthesis</keyword>